<dbReference type="Gene3D" id="2.130.10.10">
    <property type="entry name" value="YVTN repeat-like/Quinoprotein amine dehydrogenase"/>
    <property type="match status" value="1"/>
</dbReference>
<accession>A0A6J6C7G0</accession>
<evidence type="ECO:0000259" key="1">
    <source>
        <dbReference type="SMART" id="SM00909"/>
    </source>
</evidence>
<protein>
    <submittedName>
        <fullName evidence="2">Unannotated protein</fullName>
    </submittedName>
</protein>
<dbReference type="Pfam" id="PF10646">
    <property type="entry name" value="Germane"/>
    <property type="match status" value="1"/>
</dbReference>
<name>A0A6J6C7G0_9ZZZZ</name>
<dbReference type="Pfam" id="PF25976">
    <property type="entry name" value="LpqB_N"/>
    <property type="match status" value="1"/>
</dbReference>
<dbReference type="InterPro" id="IPR015943">
    <property type="entry name" value="WD40/YVTN_repeat-like_dom_sf"/>
</dbReference>
<reference evidence="2" key="1">
    <citation type="submission" date="2020-05" db="EMBL/GenBank/DDBJ databases">
        <authorList>
            <person name="Chiriac C."/>
            <person name="Salcher M."/>
            <person name="Ghai R."/>
            <person name="Kavagutti S V."/>
        </authorList>
    </citation>
    <scope>NUCLEOTIDE SEQUENCE</scope>
</reference>
<organism evidence="2">
    <name type="scientific">freshwater metagenome</name>
    <dbReference type="NCBI Taxonomy" id="449393"/>
    <lineage>
        <taxon>unclassified sequences</taxon>
        <taxon>metagenomes</taxon>
        <taxon>ecological metagenomes</taxon>
    </lineage>
</organism>
<feature type="domain" description="GerMN" evidence="1">
    <location>
        <begin position="200"/>
        <end position="289"/>
    </location>
</feature>
<dbReference type="InterPro" id="IPR018910">
    <property type="entry name" value="LpqB_C"/>
</dbReference>
<dbReference type="InterPro" id="IPR019606">
    <property type="entry name" value="GerMN"/>
</dbReference>
<proteinExistence type="predicted"/>
<sequence length="557" mass="59845">MSFKLIRFLAILISPLLLSACATLPNLAANQLGPEILTDAGTEALYYSPAGPSEKATQEQIITGFLYAGNGPQDDYAVAREFLTASFSTKWKPSAETLIQSGEAKVISNTGTKIRMEVPFDARVAQDGTYEAVPKSSRFIEFRLLQVSGKWRISAAPNLTILLRPNFGLLFQPVSVYFWDQALTHLVPELRWFPTKGALATRITNALIAGPSPWLEPAVQNLLPKGTKLNINSVTVTAGNAEVDFNAVALKMPTWKRPYLRSQLLATLSEVTGIIDVTISIQRTVQEIAIGSSGLSGSPSNLPVVLTKDGLFHIAGSTTFQINDTQKPVQELDAKGFAISEDETFLALLGDNTVHSYTLGLIGVKDKLVDSRSKLLNPTLDPYNQVWTASSMKGADIKIIDKAGGLVVIPNPYGLGAAIRGIAMSPEGSRLAVLHDYYNRSTVDIFPVVRDKTGKVAGLAPRYPLTQYGNSATAIAWVDRVTLAGLIKDKAGVQSLLTTMVGGDSVAGRTTSNGLAVASSIGGNHFYLDSNGDVFASKRFGWEKTLGEVLALRMAGQ</sequence>
<dbReference type="EMBL" id="CAEZSN010000097">
    <property type="protein sequence ID" value="CAB4546995.1"/>
    <property type="molecule type" value="Genomic_DNA"/>
</dbReference>
<dbReference type="InterPro" id="IPR059026">
    <property type="entry name" value="LpqB_N"/>
</dbReference>
<dbReference type="SMART" id="SM00909">
    <property type="entry name" value="Germane"/>
    <property type="match status" value="1"/>
</dbReference>
<dbReference type="AlphaFoldDB" id="A0A6J6C7G0"/>
<dbReference type="PROSITE" id="PS51257">
    <property type="entry name" value="PROKAR_LIPOPROTEIN"/>
    <property type="match status" value="1"/>
</dbReference>
<evidence type="ECO:0000313" key="2">
    <source>
        <dbReference type="EMBL" id="CAB4546995.1"/>
    </source>
</evidence>
<dbReference type="Pfam" id="PF10647">
    <property type="entry name" value="Gmad1"/>
    <property type="match status" value="1"/>
</dbReference>
<dbReference type="SUPFAM" id="SSF75011">
    <property type="entry name" value="3-carboxy-cis,cis-mucoante lactonizing enzyme"/>
    <property type="match status" value="1"/>
</dbReference>
<gene>
    <name evidence="2" type="ORF">UFOPK1433_00862</name>
</gene>